<proteinExistence type="predicted"/>
<evidence type="ECO:0000313" key="2">
    <source>
        <dbReference type="EMBL" id="GAH82201.1"/>
    </source>
</evidence>
<gene>
    <name evidence="2" type="ORF">S03H2_55676</name>
</gene>
<reference evidence="2" key="1">
    <citation type="journal article" date="2014" name="Front. Microbiol.">
        <title>High frequency of phylogenetically diverse reductive dehalogenase-homologous genes in deep subseafloor sedimentary metagenomes.</title>
        <authorList>
            <person name="Kawai M."/>
            <person name="Futagami T."/>
            <person name="Toyoda A."/>
            <person name="Takaki Y."/>
            <person name="Nishi S."/>
            <person name="Hori S."/>
            <person name="Arai W."/>
            <person name="Tsubouchi T."/>
            <person name="Morono Y."/>
            <person name="Uchiyama I."/>
            <person name="Ito T."/>
            <person name="Fujiyama A."/>
            <person name="Inagaki F."/>
            <person name="Takami H."/>
        </authorList>
    </citation>
    <scope>NUCLEOTIDE SEQUENCE</scope>
    <source>
        <strain evidence="2">Expedition CK06-06</strain>
    </source>
</reference>
<feature type="non-terminal residue" evidence="2">
    <location>
        <position position="1"/>
    </location>
</feature>
<dbReference type="InterPro" id="IPR051532">
    <property type="entry name" value="Ester_Hydrolysis_Enzymes"/>
</dbReference>
<protein>
    <recommendedName>
        <fullName evidence="1">SGNH hydrolase-type esterase domain-containing protein</fullName>
    </recommendedName>
</protein>
<dbReference type="Gene3D" id="3.40.50.1110">
    <property type="entry name" value="SGNH hydrolase"/>
    <property type="match status" value="1"/>
</dbReference>
<dbReference type="InterPro" id="IPR013830">
    <property type="entry name" value="SGNH_hydro"/>
</dbReference>
<dbReference type="Pfam" id="PF13472">
    <property type="entry name" value="Lipase_GDSL_2"/>
    <property type="match status" value="1"/>
</dbReference>
<evidence type="ECO:0000259" key="1">
    <source>
        <dbReference type="Pfam" id="PF13472"/>
    </source>
</evidence>
<dbReference type="PANTHER" id="PTHR30383:SF5">
    <property type="entry name" value="SGNH HYDROLASE-TYPE ESTERASE DOMAIN-CONTAINING PROTEIN"/>
    <property type="match status" value="1"/>
</dbReference>
<dbReference type="InterPro" id="IPR036514">
    <property type="entry name" value="SGNH_hydro_sf"/>
</dbReference>
<name>X1IIF7_9ZZZZ</name>
<dbReference type="AlphaFoldDB" id="X1IIF7"/>
<dbReference type="SUPFAM" id="SSF52266">
    <property type="entry name" value="SGNH hydrolase"/>
    <property type="match status" value="1"/>
</dbReference>
<sequence>TEFYITAGDDEFVIEPASIYIQGHPYLTVVAMGDSLIAKSDWVQRLDGKLEAAYPYADYNTLTSATNGEMSFEGLARFDSTVGPLGPQILIVAYGTNDTGISYSYFKYSIDNIVAKAKNIGATVFINLIGPITVPGKKDWPKYNQAIMEIGAKYGVPVINVTSPLSQSKGKYLSDGMHYTPSGSEVVAQTVFNSIVQYLNGLGGRR</sequence>
<feature type="domain" description="SGNH hydrolase-type esterase" evidence="1">
    <location>
        <begin position="31"/>
        <end position="185"/>
    </location>
</feature>
<dbReference type="EMBL" id="BARU01035584">
    <property type="protein sequence ID" value="GAH82201.1"/>
    <property type="molecule type" value="Genomic_DNA"/>
</dbReference>
<comment type="caution">
    <text evidence="2">The sequence shown here is derived from an EMBL/GenBank/DDBJ whole genome shotgun (WGS) entry which is preliminary data.</text>
</comment>
<dbReference type="PANTHER" id="PTHR30383">
    <property type="entry name" value="THIOESTERASE 1/PROTEASE 1/LYSOPHOSPHOLIPASE L1"/>
    <property type="match status" value="1"/>
</dbReference>
<organism evidence="2">
    <name type="scientific">marine sediment metagenome</name>
    <dbReference type="NCBI Taxonomy" id="412755"/>
    <lineage>
        <taxon>unclassified sequences</taxon>
        <taxon>metagenomes</taxon>
        <taxon>ecological metagenomes</taxon>
    </lineage>
</organism>
<accession>X1IIF7</accession>
<dbReference type="GO" id="GO:0004622">
    <property type="term" value="F:phosphatidylcholine lysophospholipase activity"/>
    <property type="evidence" value="ECO:0007669"/>
    <property type="project" value="TreeGrafter"/>
</dbReference>